<dbReference type="InterPro" id="IPR050410">
    <property type="entry name" value="CCR4/nocturin_mRNA_transcr"/>
</dbReference>
<dbReference type="InterPro" id="IPR005135">
    <property type="entry name" value="Endo/exonuclease/phosphatase"/>
</dbReference>
<feature type="domain" description="Endonuclease/exonuclease/phosphatase" evidence="1">
    <location>
        <begin position="86"/>
        <end position="301"/>
    </location>
</feature>
<evidence type="ECO:0000313" key="3">
    <source>
        <dbReference type="Proteomes" id="UP000799767"/>
    </source>
</evidence>
<gene>
    <name evidence="2" type="ORF">BDY17DRAFT_130718</name>
</gene>
<evidence type="ECO:0000259" key="1">
    <source>
        <dbReference type="Pfam" id="PF03372"/>
    </source>
</evidence>
<dbReference type="AlphaFoldDB" id="A0A6A6PX11"/>
<dbReference type="GO" id="GO:0004519">
    <property type="term" value="F:endonuclease activity"/>
    <property type="evidence" value="ECO:0007669"/>
    <property type="project" value="UniProtKB-KW"/>
</dbReference>
<keyword evidence="2" id="KW-0255">Endonuclease</keyword>
<evidence type="ECO:0000313" key="2">
    <source>
        <dbReference type="EMBL" id="KAF2484555.1"/>
    </source>
</evidence>
<dbReference type="OrthoDB" id="276515at2759"/>
<keyword evidence="2" id="KW-0378">Hydrolase</keyword>
<keyword evidence="3" id="KW-1185">Reference proteome</keyword>
<dbReference type="GeneID" id="54470410"/>
<dbReference type="RefSeq" id="XP_033591124.1">
    <property type="nucleotide sequence ID" value="XM_033729408.1"/>
</dbReference>
<keyword evidence="2" id="KW-0269">Exonuclease</keyword>
<dbReference type="PANTHER" id="PTHR12121:SF36">
    <property type="entry name" value="ENDONUCLEASE_EXONUCLEASE_PHOSPHATASE DOMAIN-CONTAINING PROTEIN"/>
    <property type="match status" value="1"/>
</dbReference>
<dbReference type="EMBL" id="MU001634">
    <property type="protein sequence ID" value="KAF2484555.1"/>
    <property type="molecule type" value="Genomic_DNA"/>
</dbReference>
<dbReference type="GO" id="GO:0000175">
    <property type="term" value="F:3'-5'-RNA exonuclease activity"/>
    <property type="evidence" value="ECO:0007669"/>
    <property type="project" value="TreeGrafter"/>
</dbReference>
<organism evidence="2 3">
    <name type="scientific">Neohortaea acidophila</name>
    <dbReference type="NCBI Taxonomy" id="245834"/>
    <lineage>
        <taxon>Eukaryota</taxon>
        <taxon>Fungi</taxon>
        <taxon>Dikarya</taxon>
        <taxon>Ascomycota</taxon>
        <taxon>Pezizomycotina</taxon>
        <taxon>Dothideomycetes</taxon>
        <taxon>Dothideomycetidae</taxon>
        <taxon>Mycosphaerellales</taxon>
        <taxon>Teratosphaeriaceae</taxon>
        <taxon>Neohortaea</taxon>
    </lineage>
</organism>
<dbReference type="InterPro" id="IPR036691">
    <property type="entry name" value="Endo/exonu/phosph_ase_sf"/>
</dbReference>
<proteinExistence type="predicted"/>
<sequence>MVRAKPHRPPALWDERWSTPAAAAREHQGIRIITHNIRYAATDRDEHERPWKERCPRIVNELLYHTRFLDGSSLTTPSHAPPSAGFICLQECLHTQLNDILSALNRTSETQHSNTGLPSGPIWAHIGVGRDDGKTVGEYSPILYPTQVFELLHFENTWLSPTPDKPSKGWDAGSIRILTTGVFAHKRTGRRLAVFNTHLDNEGTESRAKSVPIILEVIERATKEWAVHDSLDFLLAGDFNSDPDGEAYKALVASGSVVDVHDAVPKHARYGDEGTFTGFHAGGGRDQGIGRIDFVWVGPKNRVSAFNGLKTARDSWTIEGYSTLPNVFDDGVFCSDHRAVVADVVSWSK</sequence>
<name>A0A6A6PX11_9PEZI</name>
<reference evidence="2" key="1">
    <citation type="journal article" date="2020" name="Stud. Mycol.">
        <title>101 Dothideomycetes genomes: a test case for predicting lifestyles and emergence of pathogens.</title>
        <authorList>
            <person name="Haridas S."/>
            <person name="Albert R."/>
            <person name="Binder M."/>
            <person name="Bloem J."/>
            <person name="Labutti K."/>
            <person name="Salamov A."/>
            <person name="Andreopoulos B."/>
            <person name="Baker S."/>
            <person name="Barry K."/>
            <person name="Bills G."/>
            <person name="Bluhm B."/>
            <person name="Cannon C."/>
            <person name="Castanera R."/>
            <person name="Culley D."/>
            <person name="Daum C."/>
            <person name="Ezra D."/>
            <person name="Gonzalez J."/>
            <person name="Henrissat B."/>
            <person name="Kuo A."/>
            <person name="Liang C."/>
            <person name="Lipzen A."/>
            <person name="Lutzoni F."/>
            <person name="Magnuson J."/>
            <person name="Mondo S."/>
            <person name="Nolan M."/>
            <person name="Ohm R."/>
            <person name="Pangilinan J."/>
            <person name="Park H.-J."/>
            <person name="Ramirez L."/>
            <person name="Alfaro M."/>
            <person name="Sun H."/>
            <person name="Tritt A."/>
            <person name="Yoshinaga Y."/>
            <person name="Zwiers L.-H."/>
            <person name="Turgeon B."/>
            <person name="Goodwin S."/>
            <person name="Spatafora J."/>
            <person name="Crous P."/>
            <person name="Grigoriev I."/>
        </authorList>
    </citation>
    <scope>NUCLEOTIDE SEQUENCE</scope>
    <source>
        <strain evidence="2">CBS 113389</strain>
    </source>
</reference>
<protein>
    <submittedName>
        <fullName evidence="2">Endonuclease/exonuclease/phosphatase</fullName>
    </submittedName>
</protein>
<dbReference type="Proteomes" id="UP000799767">
    <property type="component" value="Unassembled WGS sequence"/>
</dbReference>
<dbReference type="PANTHER" id="PTHR12121">
    <property type="entry name" value="CARBON CATABOLITE REPRESSOR PROTEIN 4"/>
    <property type="match status" value="1"/>
</dbReference>
<dbReference type="CDD" id="cd09083">
    <property type="entry name" value="EEP-1"/>
    <property type="match status" value="1"/>
</dbReference>
<dbReference type="Gene3D" id="3.60.10.10">
    <property type="entry name" value="Endonuclease/exonuclease/phosphatase"/>
    <property type="match status" value="1"/>
</dbReference>
<dbReference type="Pfam" id="PF03372">
    <property type="entry name" value="Exo_endo_phos"/>
    <property type="match status" value="1"/>
</dbReference>
<keyword evidence="2" id="KW-0540">Nuclease</keyword>
<accession>A0A6A6PX11</accession>
<dbReference type="SUPFAM" id="SSF56219">
    <property type="entry name" value="DNase I-like"/>
    <property type="match status" value="1"/>
</dbReference>